<dbReference type="SUPFAM" id="SSF160350">
    <property type="entry name" value="Rnp2-like"/>
    <property type="match status" value="1"/>
</dbReference>
<dbReference type="GO" id="GO:1990904">
    <property type="term" value="C:ribonucleoprotein complex"/>
    <property type="evidence" value="ECO:0007669"/>
    <property type="project" value="UniProtKB-ARBA"/>
</dbReference>
<proteinExistence type="predicted"/>
<evidence type="ECO:0000313" key="2">
    <source>
        <dbReference type="Ensembl" id="ENSSSCP00040000133.1"/>
    </source>
</evidence>
<dbReference type="GO" id="GO:0008033">
    <property type="term" value="P:tRNA processing"/>
    <property type="evidence" value="ECO:0007669"/>
    <property type="project" value="UniProtKB-KW"/>
</dbReference>
<evidence type="ECO:0000313" key="3">
    <source>
        <dbReference type="Proteomes" id="UP000694722"/>
    </source>
</evidence>
<dbReference type="AlphaFoldDB" id="A0A8D1D7K8"/>
<keyword evidence="1" id="KW-0819">tRNA processing</keyword>
<dbReference type="InterPro" id="IPR038085">
    <property type="entry name" value="Rnp2-like_sf"/>
</dbReference>
<evidence type="ECO:0000256" key="1">
    <source>
        <dbReference type="ARBA" id="ARBA00022694"/>
    </source>
</evidence>
<name>A0A8D1D7K8_PIG</name>
<reference evidence="2" key="1">
    <citation type="submission" date="2025-08" db="UniProtKB">
        <authorList>
            <consortium name="Ensembl"/>
        </authorList>
    </citation>
    <scope>IDENTIFICATION</scope>
</reference>
<dbReference type="GO" id="GO:1902555">
    <property type="term" value="C:endoribonuclease complex"/>
    <property type="evidence" value="ECO:0007669"/>
    <property type="project" value="UniProtKB-ARBA"/>
</dbReference>
<dbReference type="Proteomes" id="UP000694722">
    <property type="component" value="Unplaced"/>
</dbReference>
<dbReference type="Ensembl" id="ENSSSCT00040000526.1">
    <property type="protein sequence ID" value="ENSSSCP00040000133.1"/>
    <property type="gene ID" value="ENSSSCG00040000460.1"/>
</dbReference>
<dbReference type="PANTHER" id="PTHR48414">
    <property type="entry name" value="POP5 HOMOLOG, RIBONUCLEASE P_MRP SUBUNIT"/>
    <property type="match status" value="1"/>
</dbReference>
<protein>
    <submittedName>
        <fullName evidence="2">Uncharacterized protein</fullName>
    </submittedName>
</protein>
<dbReference type="PANTHER" id="PTHR48414:SF1">
    <property type="entry name" value="POP5 HOMOLOG, RIBONUCLEASE P_MRP SUBUNIT"/>
    <property type="match status" value="1"/>
</dbReference>
<organism evidence="2 3">
    <name type="scientific">Sus scrofa</name>
    <name type="common">Pig</name>
    <dbReference type="NCBI Taxonomy" id="9823"/>
    <lineage>
        <taxon>Eukaryota</taxon>
        <taxon>Metazoa</taxon>
        <taxon>Chordata</taxon>
        <taxon>Craniata</taxon>
        <taxon>Vertebrata</taxon>
        <taxon>Euteleostomi</taxon>
        <taxon>Mammalia</taxon>
        <taxon>Eutheria</taxon>
        <taxon>Laurasiatheria</taxon>
        <taxon>Artiodactyla</taxon>
        <taxon>Suina</taxon>
        <taxon>Suidae</taxon>
        <taxon>Sus</taxon>
    </lineage>
</organism>
<accession>A0A8D1D7K8</accession>
<sequence length="138" mass="14938">MVRFKHRYLLCEVVSEDPRCRLNLEDRVLGGLVRDTIARVHGTFGAAASSIGFAGARVLGNQEDGGIWREQWPLEGERRGTGDLGSCQALCTILCRVSSFLGVSEPEPEVCLSPNLSGELIPVGSGQKIPVGRNPYTI</sequence>
<dbReference type="Gene3D" id="3.30.70.3250">
    <property type="entry name" value="Ribonuclease P, Pop5 subunit"/>
    <property type="match status" value="1"/>
</dbReference>